<dbReference type="PIRSF" id="PIRSF017259">
    <property type="entry name" value="tRNA_mtfrase_TRM11"/>
    <property type="match status" value="1"/>
</dbReference>
<evidence type="ECO:0000313" key="13">
    <source>
        <dbReference type="EMBL" id="KAK5090925.1"/>
    </source>
</evidence>
<comment type="caution">
    <text evidence="13">The sequence shown here is derived from an EMBL/GenBank/DDBJ whole genome shotgun (WGS) entry which is preliminary data.</text>
</comment>
<dbReference type="InterPro" id="IPR029063">
    <property type="entry name" value="SAM-dependent_MTases_sf"/>
</dbReference>
<dbReference type="InterPro" id="IPR002052">
    <property type="entry name" value="DNA_methylase_N6_adenine_CS"/>
</dbReference>
<keyword evidence="7 10" id="KW-0819">tRNA processing</keyword>
<evidence type="ECO:0000256" key="3">
    <source>
        <dbReference type="ARBA" id="ARBA00022555"/>
    </source>
</evidence>
<dbReference type="GO" id="GO:0160102">
    <property type="term" value="F:tRNA (guanine(10)-N2)-methyltransferase activity"/>
    <property type="evidence" value="ECO:0007669"/>
    <property type="project" value="UniProtKB-EC"/>
</dbReference>
<evidence type="ECO:0000259" key="11">
    <source>
        <dbReference type="Pfam" id="PF01170"/>
    </source>
</evidence>
<gene>
    <name evidence="13" type="ORF">LTR05_001103</name>
</gene>
<dbReference type="PROSITE" id="PS00092">
    <property type="entry name" value="N6_MTASE"/>
    <property type="match status" value="1"/>
</dbReference>
<keyword evidence="2" id="KW-0963">Cytoplasm</keyword>
<dbReference type="AlphaFoldDB" id="A0AAN7T783"/>
<dbReference type="InterPro" id="IPR059073">
    <property type="entry name" value="TRMT11_N"/>
</dbReference>
<feature type="domain" description="Ribosomal RNA large subunit methyltransferase K/L-like methyltransferase" evidence="11">
    <location>
        <begin position="246"/>
        <end position="296"/>
    </location>
</feature>
<evidence type="ECO:0000256" key="9">
    <source>
        <dbReference type="ARBA" id="ARBA00066937"/>
    </source>
</evidence>
<dbReference type="EMBL" id="JAVRRJ010000001">
    <property type="protein sequence ID" value="KAK5090925.1"/>
    <property type="molecule type" value="Genomic_DNA"/>
</dbReference>
<accession>A0AAN7T783</accession>
<dbReference type="InterPro" id="IPR016691">
    <property type="entry name" value="TRMT11"/>
</dbReference>
<evidence type="ECO:0000259" key="12">
    <source>
        <dbReference type="Pfam" id="PF25904"/>
    </source>
</evidence>
<dbReference type="Proteomes" id="UP001309876">
    <property type="component" value="Unassembled WGS sequence"/>
</dbReference>
<evidence type="ECO:0000256" key="10">
    <source>
        <dbReference type="PROSITE-ProRule" id="PRU00959"/>
    </source>
</evidence>
<evidence type="ECO:0000256" key="6">
    <source>
        <dbReference type="ARBA" id="ARBA00022691"/>
    </source>
</evidence>
<comment type="subcellular location">
    <subcellularLocation>
        <location evidence="1">Cytoplasm</location>
    </subcellularLocation>
</comment>
<evidence type="ECO:0000256" key="1">
    <source>
        <dbReference type="ARBA" id="ARBA00004496"/>
    </source>
</evidence>
<name>A0AAN7T783_9EURO</name>
<keyword evidence="8 10" id="KW-0694">RNA-binding</keyword>
<keyword evidence="14" id="KW-1185">Reference proteome</keyword>
<evidence type="ECO:0000313" key="14">
    <source>
        <dbReference type="Proteomes" id="UP001309876"/>
    </source>
</evidence>
<evidence type="ECO:0000256" key="7">
    <source>
        <dbReference type="ARBA" id="ARBA00022694"/>
    </source>
</evidence>
<dbReference type="PANTHER" id="PTHR13370:SF3">
    <property type="entry name" value="TRNA (GUANINE(10)-N2)-METHYLTRANSFERASE HOMOLOG"/>
    <property type="match status" value="1"/>
</dbReference>
<keyword evidence="5 10" id="KW-0808">Transferase</keyword>
<dbReference type="PROSITE" id="PS51627">
    <property type="entry name" value="SAM_MT_TRM11"/>
    <property type="match status" value="1"/>
</dbReference>
<evidence type="ECO:0000256" key="4">
    <source>
        <dbReference type="ARBA" id="ARBA00022603"/>
    </source>
</evidence>
<evidence type="ECO:0000256" key="5">
    <source>
        <dbReference type="ARBA" id="ARBA00022679"/>
    </source>
</evidence>
<protein>
    <recommendedName>
        <fullName evidence="9">tRNA (guanine(10)-N(2))-methyltransferase</fullName>
        <ecNumber evidence="9">2.1.1.214</ecNumber>
    </recommendedName>
</protein>
<dbReference type="EC" id="2.1.1.214" evidence="9"/>
<sequence>MGSASPTTGSATGSTYSAYLIRLTQSHSSFRRPELEALAIKAGVGLSFLSYDDNSPYCIVRISPKPPSDTTLVNDHDAVRSIVAQSILAKGVYELYAVAPTYEELHSQVRGLPAEIWQPFKHVSFKFLVDAFCGKRSIPEQREIIEGFSYLPLKGSISLKNPEEEFVVFEEWDLLTPEQHAALNIGTGFRVAQSLCNAENIAEQDATAGDIAAAALISDRKPKRIFFTRYIGPSQRNLIVKHDLKKRPYISTTSMDAELALITASLALAAPGKLFLDPFTGTGGFMIAAAELGAVVLGSDIDGRSFRGKGTGLTKGIGANLKRYKLTDRFGDCLTSDLTNTPFRLRGLDSSKSSRWLDGIICDPPYGIREGLKVLGRRLQDPDEVKADGRVIHEGPYYVDGVASHTLPDFIAPKRPYSFDAMLSDILDFATRTLVDCGRLAFWMPVANDSDEEFPVPIHPMLEIRHSCIQVFNKWSRRLLVYERIPGEVSDDLAEQIKGLKVSQAAGRKADELNQFRRMYFRGFHVEADSAVEKAGHSPEIQHG</sequence>
<dbReference type="GO" id="GO:0005737">
    <property type="term" value="C:cytoplasm"/>
    <property type="evidence" value="ECO:0007669"/>
    <property type="project" value="UniProtKB-SubCell"/>
</dbReference>
<reference evidence="13 14" key="1">
    <citation type="submission" date="2023-08" db="EMBL/GenBank/DDBJ databases">
        <title>Black Yeasts Isolated from many extreme environments.</title>
        <authorList>
            <person name="Coleine C."/>
            <person name="Stajich J.E."/>
            <person name="Selbmann L."/>
        </authorList>
    </citation>
    <scope>NUCLEOTIDE SEQUENCE [LARGE SCALE GENOMIC DNA]</scope>
    <source>
        <strain evidence="13 14">CCFEE 5910</strain>
    </source>
</reference>
<dbReference type="GO" id="GO:0032259">
    <property type="term" value="P:methylation"/>
    <property type="evidence" value="ECO:0007669"/>
    <property type="project" value="UniProtKB-UniRule"/>
</dbReference>
<dbReference type="InterPro" id="IPR000241">
    <property type="entry name" value="RlmKL-like_Mtase"/>
</dbReference>
<dbReference type="Pfam" id="PF01170">
    <property type="entry name" value="UPF0020"/>
    <property type="match status" value="1"/>
</dbReference>
<feature type="domain" description="tRNA (guanine(10)-N(2))-methyltransferase TRMT11 N-terminal" evidence="12">
    <location>
        <begin position="18"/>
        <end position="177"/>
    </location>
</feature>
<comment type="similarity">
    <text evidence="10">Belongs to the class I-like SAM-binding methyltransferase superfamily. TRM11 methyltransferase family.</text>
</comment>
<evidence type="ECO:0000256" key="8">
    <source>
        <dbReference type="ARBA" id="ARBA00022884"/>
    </source>
</evidence>
<dbReference type="SUPFAM" id="SSF53335">
    <property type="entry name" value="S-adenosyl-L-methionine-dependent methyltransferases"/>
    <property type="match status" value="1"/>
</dbReference>
<proteinExistence type="inferred from homology"/>
<keyword evidence="6 10" id="KW-0949">S-adenosyl-L-methionine</keyword>
<organism evidence="13 14">
    <name type="scientific">Lithohypha guttulata</name>
    <dbReference type="NCBI Taxonomy" id="1690604"/>
    <lineage>
        <taxon>Eukaryota</taxon>
        <taxon>Fungi</taxon>
        <taxon>Dikarya</taxon>
        <taxon>Ascomycota</taxon>
        <taxon>Pezizomycotina</taxon>
        <taxon>Eurotiomycetes</taxon>
        <taxon>Chaetothyriomycetidae</taxon>
        <taxon>Chaetothyriales</taxon>
        <taxon>Trichomeriaceae</taxon>
        <taxon>Lithohypha</taxon>
    </lineage>
</organism>
<dbReference type="Gene3D" id="3.40.50.150">
    <property type="entry name" value="Vaccinia Virus protein VP39"/>
    <property type="match status" value="1"/>
</dbReference>
<evidence type="ECO:0000256" key="2">
    <source>
        <dbReference type="ARBA" id="ARBA00022490"/>
    </source>
</evidence>
<keyword evidence="4 10" id="KW-0489">Methyltransferase</keyword>
<keyword evidence="3 10" id="KW-0820">tRNA-binding</keyword>
<dbReference type="GO" id="GO:0000049">
    <property type="term" value="F:tRNA binding"/>
    <property type="evidence" value="ECO:0007669"/>
    <property type="project" value="UniProtKB-UniRule"/>
</dbReference>
<dbReference type="Pfam" id="PF25904">
    <property type="entry name" value="Tmrp11_N"/>
    <property type="match status" value="1"/>
</dbReference>
<dbReference type="PANTHER" id="PTHR13370">
    <property type="entry name" value="RNA METHYLASE-RELATED"/>
    <property type="match status" value="1"/>
</dbReference>
<dbReference type="GO" id="GO:0043527">
    <property type="term" value="C:tRNA methyltransferase complex"/>
    <property type="evidence" value="ECO:0007669"/>
    <property type="project" value="UniProtKB-ARBA"/>
</dbReference>
<dbReference type="GO" id="GO:0008033">
    <property type="term" value="P:tRNA processing"/>
    <property type="evidence" value="ECO:0007669"/>
    <property type="project" value="UniProtKB-UniRule"/>
</dbReference>